<dbReference type="PANTHER" id="PTHR30466:SF1">
    <property type="entry name" value="FMN REDUCTASE (NADH) RUTF"/>
    <property type="match status" value="1"/>
</dbReference>
<dbReference type="AlphaFoldDB" id="A0A7Z0WNT5"/>
<dbReference type="SMART" id="SM00903">
    <property type="entry name" value="Flavin_Reduct"/>
    <property type="match status" value="1"/>
</dbReference>
<evidence type="ECO:0000256" key="1">
    <source>
        <dbReference type="ARBA" id="ARBA00023002"/>
    </source>
</evidence>
<dbReference type="PANTHER" id="PTHR30466">
    <property type="entry name" value="FLAVIN REDUCTASE"/>
    <property type="match status" value="1"/>
</dbReference>
<keyword evidence="4" id="KW-1185">Reference proteome</keyword>
<dbReference type="EMBL" id="MSIF01000004">
    <property type="protein sequence ID" value="OLF11464.1"/>
    <property type="molecule type" value="Genomic_DNA"/>
</dbReference>
<protein>
    <recommendedName>
        <fullName evidence="2">Flavin reductase like domain-containing protein</fullName>
    </recommendedName>
</protein>
<dbReference type="InterPro" id="IPR002563">
    <property type="entry name" value="Flavin_Rdtase-like_dom"/>
</dbReference>
<evidence type="ECO:0000313" key="3">
    <source>
        <dbReference type="EMBL" id="OLF11464.1"/>
    </source>
</evidence>
<dbReference type="Proteomes" id="UP000185696">
    <property type="component" value="Unassembled WGS sequence"/>
</dbReference>
<evidence type="ECO:0000259" key="2">
    <source>
        <dbReference type="SMART" id="SM00903"/>
    </source>
</evidence>
<organism evidence="3 4">
    <name type="scientific">Actinophytocola xinjiangensis</name>
    <dbReference type="NCBI Taxonomy" id="485602"/>
    <lineage>
        <taxon>Bacteria</taxon>
        <taxon>Bacillati</taxon>
        <taxon>Actinomycetota</taxon>
        <taxon>Actinomycetes</taxon>
        <taxon>Pseudonocardiales</taxon>
        <taxon>Pseudonocardiaceae</taxon>
    </lineage>
</organism>
<feature type="domain" description="Flavin reductase like" evidence="2">
    <location>
        <begin position="16"/>
        <end position="159"/>
    </location>
</feature>
<keyword evidence="1" id="KW-0560">Oxidoreductase</keyword>
<dbReference type="SUPFAM" id="SSF50475">
    <property type="entry name" value="FMN-binding split barrel"/>
    <property type="match status" value="1"/>
</dbReference>
<accession>A0A7Z0WNT5</accession>
<dbReference type="InterPro" id="IPR012349">
    <property type="entry name" value="Split_barrel_FMN-bd"/>
</dbReference>
<dbReference type="GO" id="GO:0010181">
    <property type="term" value="F:FMN binding"/>
    <property type="evidence" value="ECO:0007669"/>
    <property type="project" value="InterPro"/>
</dbReference>
<evidence type="ECO:0000313" key="4">
    <source>
        <dbReference type="Proteomes" id="UP000185696"/>
    </source>
</evidence>
<comment type="caution">
    <text evidence="3">The sequence shown here is derived from an EMBL/GenBank/DDBJ whole genome shotgun (WGS) entry which is preliminary data.</text>
</comment>
<dbReference type="GO" id="GO:0042602">
    <property type="term" value="F:riboflavin reductase (NADPH) activity"/>
    <property type="evidence" value="ECO:0007669"/>
    <property type="project" value="TreeGrafter"/>
</dbReference>
<sequence length="170" mass="18367">MIRTSTVYPCSVSDAMANWPTGMAVITTADRDGWRWGFTASSVSQVSARPPMISVCIDRDAHCRPVFTAADAYAVHVLRTGQEELADRFAGGAADGFDDLVVGTGFEDVPLLDDVAVRLECRPVQQMPAGDHVILIGEVVRARTGPHDPLVYLGQGFRRLARTTTLPHAS</sequence>
<dbReference type="OrthoDB" id="3677205at2"/>
<dbReference type="Gene3D" id="2.30.110.10">
    <property type="entry name" value="Electron Transport, Fmn-binding Protein, Chain A"/>
    <property type="match status" value="1"/>
</dbReference>
<proteinExistence type="predicted"/>
<reference evidence="3 4" key="1">
    <citation type="submission" date="2016-12" db="EMBL/GenBank/DDBJ databases">
        <title>The draft genome sequence of Actinophytocola xinjiangensis.</title>
        <authorList>
            <person name="Wang W."/>
            <person name="Yuan L."/>
        </authorList>
    </citation>
    <scope>NUCLEOTIDE SEQUENCE [LARGE SCALE GENOMIC DNA]</scope>
    <source>
        <strain evidence="3 4">CGMCC 4.4663</strain>
    </source>
</reference>
<dbReference type="InterPro" id="IPR050268">
    <property type="entry name" value="NADH-dep_flavin_reductase"/>
</dbReference>
<gene>
    <name evidence="3" type="ORF">BLA60_10850</name>
</gene>
<dbReference type="Pfam" id="PF01613">
    <property type="entry name" value="Flavin_Reduct"/>
    <property type="match status" value="1"/>
</dbReference>
<dbReference type="RefSeq" id="WP_075132699.1">
    <property type="nucleotide sequence ID" value="NZ_MSIF01000004.1"/>
</dbReference>
<name>A0A7Z0WNT5_9PSEU</name>